<evidence type="ECO:0000313" key="3">
    <source>
        <dbReference type="EMBL" id="MCE3361457.1"/>
    </source>
</evidence>
<evidence type="ECO:0000256" key="1">
    <source>
        <dbReference type="ARBA" id="ARBA00023002"/>
    </source>
</evidence>
<dbReference type="GO" id="GO:0071555">
    <property type="term" value="P:cell wall organization"/>
    <property type="evidence" value="ECO:0007669"/>
    <property type="project" value="TreeGrafter"/>
</dbReference>
<dbReference type="InterPro" id="IPR036318">
    <property type="entry name" value="FAD-bd_PCMH-like_sf"/>
</dbReference>
<dbReference type="AlphaFoldDB" id="A0AAW4Y5B4"/>
<dbReference type="InterPro" id="IPR016167">
    <property type="entry name" value="FAD-bd_PCMH_sub1"/>
</dbReference>
<accession>A0AAW4Y5B4</accession>
<proteinExistence type="predicted"/>
<dbReference type="EMBL" id="JAIUEN010000021">
    <property type="protein sequence ID" value="MCE3361457.1"/>
    <property type="molecule type" value="Genomic_DNA"/>
</dbReference>
<dbReference type="GO" id="GO:0005829">
    <property type="term" value="C:cytosol"/>
    <property type="evidence" value="ECO:0007669"/>
    <property type="project" value="TreeGrafter"/>
</dbReference>
<name>A0AAW4Y5B4_STAAU</name>
<sequence length="80" mass="9152">MINKDIYQALQQLIPNEKIKVDEPLKRYTYTKTGGNADFYITPTKNEEVQAVVKYAYQNEIPVTYLGNGSNIIIREGGIR</sequence>
<dbReference type="InterPro" id="IPR003170">
    <property type="entry name" value="MurB"/>
</dbReference>
<reference evidence="3" key="1">
    <citation type="journal article" date="2021" name="Front Med (Lausanne)">
        <title>The Prevalence and Determinants of Fusidic Acid Resistance Among Methicillin-Resistant Staphylococcus aureus Clinical Isolates in China.</title>
        <authorList>
            <person name="Zhao H."/>
            <person name="Wang X."/>
            <person name="Wang B."/>
            <person name="Xu Y."/>
            <person name="Rao L."/>
            <person name="Wan B."/>
            <person name="Guo Y."/>
            <person name="Wu X."/>
            <person name="Yu J."/>
            <person name="Chen L."/>
            <person name="Li M."/>
            <person name="Yu F."/>
        </authorList>
    </citation>
    <scope>NUCLEOTIDE SEQUENCE</scope>
    <source>
        <strain evidence="3">NC-4</strain>
    </source>
</reference>
<feature type="non-terminal residue" evidence="3">
    <location>
        <position position="80"/>
    </location>
</feature>
<dbReference type="PANTHER" id="PTHR21071">
    <property type="entry name" value="UDP-N-ACETYLENOLPYRUVOYLGLUCOSAMINE REDUCTASE"/>
    <property type="match status" value="1"/>
</dbReference>
<dbReference type="PANTHER" id="PTHR21071:SF4">
    <property type="entry name" value="UDP-N-ACETYLENOLPYRUVOYLGLUCOSAMINE REDUCTASE"/>
    <property type="match status" value="1"/>
</dbReference>
<feature type="domain" description="FAD linked oxidase N-terminal" evidence="2">
    <location>
        <begin position="38"/>
        <end position="75"/>
    </location>
</feature>
<gene>
    <name evidence="3" type="ORF">LB359_03670</name>
</gene>
<dbReference type="GO" id="GO:0050660">
    <property type="term" value="F:flavin adenine dinucleotide binding"/>
    <property type="evidence" value="ECO:0007669"/>
    <property type="project" value="InterPro"/>
</dbReference>
<comment type="caution">
    <text evidence="3">The sequence shown here is derived from an EMBL/GenBank/DDBJ whole genome shotgun (WGS) entry which is preliminary data.</text>
</comment>
<keyword evidence="1" id="KW-0560">Oxidoreductase</keyword>
<evidence type="ECO:0000313" key="4">
    <source>
        <dbReference type="Proteomes" id="UP001200271"/>
    </source>
</evidence>
<protein>
    <submittedName>
        <fullName evidence="3">FAD-binding protein</fullName>
    </submittedName>
</protein>
<dbReference type="Gene3D" id="3.30.43.10">
    <property type="entry name" value="Uridine Diphospho-n-acetylenolpyruvylglucosamine Reductase, domain 2"/>
    <property type="match status" value="1"/>
</dbReference>
<dbReference type="GO" id="GO:0008762">
    <property type="term" value="F:UDP-N-acetylmuramate dehydrogenase activity"/>
    <property type="evidence" value="ECO:0007669"/>
    <property type="project" value="InterPro"/>
</dbReference>
<organism evidence="3 4">
    <name type="scientific">Staphylococcus aureus</name>
    <dbReference type="NCBI Taxonomy" id="1280"/>
    <lineage>
        <taxon>Bacteria</taxon>
        <taxon>Bacillati</taxon>
        <taxon>Bacillota</taxon>
        <taxon>Bacilli</taxon>
        <taxon>Bacillales</taxon>
        <taxon>Staphylococcaceae</taxon>
        <taxon>Staphylococcus</taxon>
    </lineage>
</organism>
<reference evidence="3" key="2">
    <citation type="submission" date="2023-08" db="EMBL/GenBank/DDBJ databases">
        <authorList>
            <person name="Zhao H."/>
            <person name="Wang X."/>
        </authorList>
    </citation>
    <scope>NUCLEOTIDE SEQUENCE</scope>
    <source>
        <strain evidence="3">NC-4</strain>
    </source>
</reference>
<dbReference type="InterPro" id="IPR006094">
    <property type="entry name" value="Oxid_FAD_bind_N"/>
</dbReference>
<evidence type="ECO:0000259" key="2">
    <source>
        <dbReference type="Pfam" id="PF01565"/>
    </source>
</evidence>
<dbReference type="Pfam" id="PF01565">
    <property type="entry name" value="FAD_binding_4"/>
    <property type="match status" value="1"/>
</dbReference>
<dbReference type="Proteomes" id="UP001200271">
    <property type="component" value="Unassembled WGS sequence"/>
</dbReference>
<dbReference type="SUPFAM" id="SSF56176">
    <property type="entry name" value="FAD-binding/transporter-associated domain-like"/>
    <property type="match status" value="1"/>
</dbReference>